<gene>
    <name evidence="5" type="primary">Dper\GL11586</name>
    <name evidence="5" type="ORF">Dper_GL11586</name>
</gene>
<dbReference type="Gene3D" id="3.50.50.60">
    <property type="entry name" value="FAD/NAD(P)-binding domain"/>
    <property type="match status" value="1"/>
</dbReference>
<evidence type="ECO:0000256" key="2">
    <source>
        <dbReference type="ARBA" id="ARBA00022630"/>
    </source>
</evidence>
<keyword evidence="2" id="KW-0285">Flavoprotein</keyword>
<accession>B4GC04</accession>
<evidence type="ECO:0000256" key="3">
    <source>
        <dbReference type="ARBA" id="ARBA00022827"/>
    </source>
</evidence>
<comment type="cofactor">
    <cofactor evidence="1">
        <name>FAD</name>
        <dbReference type="ChEBI" id="CHEBI:57692"/>
    </cofactor>
</comment>
<evidence type="ECO:0000313" key="6">
    <source>
        <dbReference type="Proteomes" id="UP000008744"/>
    </source>
</evidence>
<dbReference type="Pfam" id="PF01134">
    <property type="entry name" value="GIDA"/>
    <property type="match status" value="1"/>
</dbReference>
<keyword evidence="6" id="KW-1185">Reference proteome</keyword>
<name>B4GC04_DROPE</name>
<dbReference type="EMBL" id="CH479181">
    <property type="protein sequence ID" value="EDW32347.1"/>
    <property type="molecule type" value="Genomic_DNA"/>
</dbReference>
<dbReference type="Proteomes" id="UP000008744">
    <property type="component" value="Unassembled WGS sequence"/>
</dbReference>
<evidence type="ECO:0000259" key="4">
    <source>
        <dbReference type="Pfam" id="PF01134"/>
    </source>
</evidence>
<dbReference type="STRING" id="7234.B4GC04"/>
<protein>
    <submittedName>
        <fullName evidence="5">GL11586</fullName>
    </submittedName>
</protein>
<reference evidence="5 6" key="1">
    <citation type="journal article" date="2007" name="Nature">
        <title>Evolution of genes and genomes on the Drosophila phylogeny.</title>
        <authorList>
            <consortium name="Drosophila 12 Genomes Consortium"/>
            <person name="Clark A.G."/>
            <person name="Eisen M.B."/>
            <person name="Smith D.R."/>
            <person name="Bergman C.M."/>
            <person name="Oliver B."/>
            <person name="Markow T.A."/>
            <person name="Kaufman T.C."/>
            <person name="Kellis M."/>
            <person name="Gelbart W."/>
            <person name="Iyer V.N."/>
            <person name="Pollard D.A."/>
            <person name="Sackton T.B."/>
            <person name="Larracuente A.M."/>
            <person name="Singh N.D."/>
            <person name="Abad J.P."/>
            <person name="Abt D.N."/>
            <person name="Adryan B."/>
            <person name="Aguade M."/>
            <person name="Akashi H."/>
            <person name="Anderson W.W."/>
            <person name="Aquadro C.F."/>
            <person name="Ardell D.H."/>
            <person name="Arguello R."/>
            <person name="Artieri C.G."/>
            <person name="Barbash D.A."/>
            <person name="Barker D."/>
            <person name="Barsanti P."/>
            <person name="Batterham P."/>
            <person name="Batzoglou S."/>
            <person name="Begun D."/>
            <person name="Bhutkar A."/>
            <person name="Blanco E."/>
            <person name="Bosak S.A."/>
            <person name="Bradley R.K."/>
            <person name="Brand A.D."/>
            <person name="Brent M.R."/>
            <person name="Brooks A.N."/>
            <person name="Brown R.H."/>
            <person name="Butlin R.K."/>
            <person name="Caggese C."/>
            <person name="Calvi B.R."/>
            <person name="Bernardo de Carvalho A."/>
            <person name="Caspi A."/>
            <person name="Castrezana S."/>
            <person name="Celniker S.E."/>
            <person name="Chang J.L."/>
            <person name="Chapple C."/>
            <person name="Chatterji S."/>
            <person name="Chinwalla A."/>
            <person name="Civetta A."/>
            <person name="Clifton S.W."/>
            <person name="Comeron J.M."/>
            <person name="Costello J.C."/>
            <person name="Coyne J.A."/>
            <person name="Daub J."/>
            <person name="David R.G."/>
            <person name="Delcher A.L."/>
            <person name="Delehaunty K."/>
            <person name="Do C.B."/>
            <person name="Ebling H."/>
            <person name="Edwards K."/>
            <person name="Eickbush T."/>
            <person name="Evans J.D."/>
            <person name="Filipski A."/>
            <person name="Findeiss S."/>
            <person name="Freyhult E."/>
            <person name="Fulton L."/>
            <person name="Fulton R."/>
            <person name="Garcia A.C."/>
            <person name="Gardiner A."/>
            <person name="Garfield D.A."/>
            <person name="Garvin B.E."/>
            <person name="Gibson G."/>
            <person name="Gilbert D."/>
            <person name="Gnerre S."/>
            <person name="Godfrey J."/>
            <person name="Good R."/>
            <person name="Gotea V."/>
            <person name="Gravely B."/>
            <person name="Greenberg A.J."/>
            <person name="Griffiths-Jones S."/>
            <person name="Gross S."/>
            <person name="Guigo R."/>
            <person name="Gustafson E.A."/>
            <person name="Haerty W."/>
            <person name="Hahn M.W."/>
            <person name="Halligan D.L."/>
            <person name="Halpern A.L."/>
            <person name="Halter G.M."/>
            <person name="Han M.V."/>
            <person name="Heger A."/>
            <person name="Hillier L."/>
            <person name="Hinrichs A.S."/>
            <person name="Holmes I."/>
            <person name="Hoskins R.A."/>
            <person name="Hubisz M.J."/>
            <person name="Hultmark D."/>
            <person name="Huntley M.A."/>
            <person name="Jaffe D.B."/>
            <person name="Jagadeeshan S."/>
            <person name="Jeck W.R."/>
            <person name="Johnson J."/>
            <person name="Jones C.D."/>
            <person name="Jordan W.C."/>
            <person name="Karpen G.H."/>
            <person name="Kataoka E."/>
            <person name="Keightley P.D."/>
            <person name="Kheradpour P."/>
            <person name="Kirkness E.F."/>
            <person name="Koerich L.B."/>
            <person name="Kristiansen K."/>
            <person name="Kudrna D."/>
            <person name="Kulathinal R.J."/>
            <person name="Kumar S."/>
            <person name="Kwok R."/>
            <person name="Lander E."/>
            <person name="Langley C.H."/>
            <person name="Lapoint R."/>
            <person name="Lazzaro B.P."/>
            <person name="Lee S.J."/>
            <person name="Levesque L."/>
            <person name="Li R."/>
            <person name="Lin C.F."/>
            <person name="Lin M.F."/>
            <person name="Lindblad-Toh K."/>
            <person name="Llopart A."/>
            <person name="Long M."/>
            <person name="Low L."/>
            <person name="Lozovsky E."/>
            <person name="Lu J."/>
            <person name="Luo M."/>
            <person name="Machado C.A."/>
            <person name="Makalowski W."/>
            <person name="Marzo M."/>
            <person name="Matsuda M."/>
            <person name="Matzkin L."/>
            <person name="McAllister B."/>
            <person name="McBride C.S."/>
            <person name="McKernan B."/>
            <person name="McKernan K."/>
            <person name="Mendez-Lago M."/>
            <person name="Minx P."/>
            <person name="Mollenhauer M.U."/>
            <person name="Montooth K."/>
            <person name="Mount S.M."/>
            <person name="Mu X."/>
            <person name="Myers E."/>
            <person name="Negre B."/>
            <person name="Newfeld S."/>
            <person name="Nielsen R."/>
            <person name="Noor M.A."/>
            <person name="O'Grady P."/>
            <person name="Pachter L."/>
            <person name="Papaceit M."/>
            <person name="Parisi M.J."/>
            <person name="Parisi M."/>
            <person name="Parts L."/>
            <person name="Pedersen J.S."/>
            <person name="Pesole G."/>
            <person name="Phillippy A.M."/>
            <person name="Ponting C.P."/>
            <person name="Pop M."/>
            <person name="Porcelli D."/>
            <person name="Powell J.R."/>
            <person name="Prohaska S."/>
            <person name="Pruitt K."/>
            <person name="Puig M."/>
            <person name="Quesneville H."/>
            <person name="Ram K.R."/>
            <person name="Rand D."/>
            <person name="Rasmussen M.D."/>
            <person name="Reed L.K."/>
            <person name="Reenan R."/>
            <person name="Reily A."/>
            <person name="Remington K.A."/>
            <person name="Rieger T.T."/>
            <person name="Ritchie M.G."/>
            <person name="Robin C."/>
            <person name="Rogers Y.H."/>
            <person name="Rohde C."/>
            <person name="Rozas J."/>
            <person name="Rubenfield M.J."/>
            <person name="Ruiz A."/>
            <person name="Russo S."/>
            <person name="Salzberg S.L."/>
            <person name="Sanchez-Gracia A."/>
            <person name="Saranga D.J."/>
            <person name="Sato H."/>
            <person name="Schaeffer S.W."/>
            <person name="Schatz M.C."/>
            <person name="Schlenke T."/>
            <person name="Schwartz R."/>
            <person name="Segarra C."/>
            <person name="Singh R.S."/>
            <person name="Sirot L."/>
            <person name="Sirota M."/>
            <person name="Sisneros N.B."/>
            <person name="Smith C.D."/>
            <person name="Smith T.F."/>
            <person name="Spieth J."/>
            <person name="Stage D.E."/>
            <person name="Stark A."/>
            <person name="Stephan W."/>
            <person name="Strausberg R.L."/>
            <person name="Strempel S."/>
            <person name="Sturgill D."/>
            <person name="Sutton G."/>
            <person name="Sutton G.G."/>
            <person name="Tao W."/>
            <person name="Teichmann S."/>
            <person name="Tobari Y.N."/>
            <person name="Tomimura Y."/>
            <person name="Tsolas J.M."/>
            <person name="Valente V.L."/>
            <person name="Venter E."/>
            <person name="Venter J.C."/>
            <person name="Vicario S."/>
            <person name="Vieira F.G."/>
            <person name="Vilella A.J."/>
            <person name="Villasante A."/>
            <person name="Walenz B."/>
            <person name="Wang J."/>
            <person name="Wasserman M."/>
            <person name="Watts T."/>
            <person name="Wilson D."/>
            <person name="Wilson R.K."/>
            <person name="Wing R.A."/>
            <person name="Wolfner M.F."/>
            <person name="Wong A."/>
            <person name="Wong G.K."/>
            <person name="Wu C.I."/>
            <person name="Wu G."/>
            <person name="Yamamoto D."/>
            <person name="Yang H.P."/>
            <person name="Yang S.P."/>
            <person name="Yorke J.A."/>
            <person name="Yoshida K."/>
            <person name="Zdobnov E."/>
            <person name="Zhang P."/>
            <person name="Zhang Y."/>
            <person name="Zimin A.V."/>
            <person name="Baldwin J."/>
            <person name="Abdouelleil A."/>
            <person name="Abdulkadir J."/>
            <person name="Abebe A."/>
            <person name="Abera B."/>
            <person name="Abreu J."/>
            <person name="Acer S.C."/>
            <person name="Aftuck L."/>
            <person name="Alexander A."/>
            <person name="An P."/>
            <person name="Anderson E."/>
            <person name="Anderson S."/>
            <person name="Arachi H."/>
            <person name="Azer M."/>
            <person name="Bachantsang P."/>
            <person name="Barry A."/>
            <person name="Bayul T."/>
            <person name="Berlin A."/>
            <person name="Bessette D."/>
            <person name="Bloom T."/>
            <person name="Blye J."/>
            <person name="Boguslavskiy L."/>
            <person name="Bonnet C."/>
            <person name="Boukhgalter B."/>
            <person name="Bourzgui I."/>
            <person name="Brown A."/>
            <person name="Cahill P."/>
            <person name="Channer S."/>
            <person name="Cheshatsang Y."/>
            <person name="Chuda L."/>
            <person name="Citroen M."/>
            <person name="Collymore A."/>
            <person name="Cooke P."/>
            <person name="Costello M."/>
            <person name="D'Aco K."/>
            <person name="Daza R."/>
            <person name="De Haan G."/>
            <person name="DeGray S."/>
            <person name="DeMaso C."/>
            <person name="Dhargay N."/>
            <person name="Dooley K."/>
            <person name="Dooley E."/>
            <person name="Doricent M."/>
            <person name="Dorje P."/>
            <person name="Dorjee K."/>
            <person name="Dupes A."/>
            <person name="Elong R."/>
            <person name="Falk J."/>
            <person name="Farina A."/>
            <person name="Faro S."/>
            <person name="Ferguson D."/>
            <person name="Fisher S."/>
            <person name="Foley C.D."/>
            <person name="Franke A."/>
            <person name="Friedrich D."/>
            <person name="Gadbois L."/>
            <person name="Gearin G."/>
            <person name="Gearin C.R."/>
            <person name="Giannoukos G."/>
            <person name="Goode T."/>
            <person name="Graham J."/>
            <person name="Grandbois E."/>
            <person name="Grewal S."/>
            <person name="Gyaltsen K."/>
            <person name="Hafez N."/>
            <person name="Hagos B."/>
            <person name="Hall J."/>
            <person name="Henson C."/>
            <person name="Hollinger A."/>
            <person name="Honan T."/>
            <person name="Huard M.D."/>
            <person name="Hughes L."/>
            <person name="Hurhula B."/>
            <person name="Husby M.E."/>
            <person name="Kamat A."/>
            <person name="Kanga B."/>
            <person name="Kashin S."/>
            <person name="Khazanovich D."/>
            <person name="Kisner P."/>
            <person name="Lance K."/>
            <person name="Lara M."/>
            <person name="Lee W."/>
            <person name="Lennon N."/>
            <person name="Letendre F."/>
            <person name="LeVine R."/>
            <person name="Lipovsky A."/>
            <person name="Liu X."/>
            <person name="Liu J."/>
            <person name="Liu S."/>
            <person name="Lokyitsang T."/>
            <person name="Lokyitsang Y."/>
            <person name="Lubonja R."/>
            <person name="Lui A."/>
            <person name="MacDonald P."/>
            <person name="Magnisalis V."/>
            <person name="Maru K."/>
            <person name="Matthews C."/>
            <person name="McCusker W."/>
            <person name="McDonough S."/>
            <person name="Mehta T."/>
            <person name="Meldrim J."/>
            <person name="Meneus L."/>
            <person name="Mihai O."/>
            <person name="Mihalev A."/>
            <person name="Mihova T."/>
            <person name="Mittelman R."/>
            <person name="Mlenga V."/>
            <person name="Montmayeur A."/>
            <person name="Mulrain L."/>
            <person name="Navidi A."/>
            <person name="Naylor J."/>
            <person name="Negash T."/>
            <person name="Nguyen T."/>
            <person name="Nguyen N."/>
            <person name="Nicol R."/>
            <person name="Norbu C."/>
            <person name="Norbu N."/>
            <person name="Novod N."/>
            <person name="O'Neill B."/>
            <person name="Osman S."/>
            <person name="Markiewicz E."/>
            <person name="Oyono O.L."/>
            <person name="Patti C."/>
            <person name="Phunkhang P."/>
            <person name="Pierre F."/>
            <person name="Priest M."/>
            <person name="Raghuraman S."/>
            <person name="Rege F."/>
            <person name="Reyes R."/>
            <person name="Rise C."/>
            <person name="Rogov P."/>
            <person name="Ross K."/>
            <person name="Ryan E."/>
            <person name="Settipalli S."/>
            <person name="Shea T."/>
            <person name="Sherpa N."/>
            <person name="Shi L."/>
            <person name="Shih D."/>
            <person name="Sparrow T."/>
            <person name="Spaulding J."/>
            <person name="Stalker J."/>
            <person name="Stange-Thomann N."/>
            <person name="Stavropoulos S."/>
            <person name="Stone C."/>
            <person name="Strader C."/>
            <person name="Tesfaye S."/>
            <person name="Thomson T."/>
            <person name="Thoulutsang Y."/>
            <person name="Thoulutsang D."/>
            <person name="Topham K."/>
            <person name="Topping I."/>
            <person name="Tsamla T."/>
            <person name="Vassiliev H."/>
            <person name="Vo A."/>
            <person name="Wangchuk T."/>
            <person name="Wangdi T."/>
            <person name="Weiand M."/>
            <person name="Wilkinson J."/>
            <person name="Wilson A."/>
            <person name="Yadav S."/>
            <person name="Young G."/>
            <person name="Yu Q."/>
            <person name="Zembek L."/>
            <person name="Zhong D."/>
            <person name="Zimmer A."/>
            <person name="Zwirko Z."/>
            <person name="Jaffe D.B."/>
            <person name="Alvarez P."/>
            <person name="Brockman W."/>
            <person name="Butler J."/>
            <person name="Chin C."/>
            <person name="Gnerre S."/>
            <person name="Grabherr M."/>
            <person name="Kleber M."/>
            <person name="Mauceli E."/>
            <person name="MacCallum I."/>
        </authorList>
    </citation>
    <scope>NUCLEOTIDE SEQUENCE [LARGE SCALE GENOMIC DNA]</scope>
    <source>
        <strain evidence="6">MSH-3 / Tucson 14011-0111.49</strain>
    </source>
</reference>
<evidence type="ECO:0000313" key="5">
    <source>
        <dbReference type="EMBL" id="EDW32347.1"/>
    </source>
</evidence>
<keyword evidence="3" id="KW-0274">FAD</keyword>
<dbReference type="InterPro" id="IPR036188">
    <property type="entry name" value="FAD/NAD-bd_sf"/>
</dbReference>
<sequence length="93" mass="10215">MLTHNLETIGEMSCNPSFGGVGKSHAPAMWLECSTTDVGRGHRSIGSYARQLSRRNFLAGRTWRLKPTVVDTSIDIELEVRPPGRMGDSLTKA</sequence>
<organism evidence="6">
    <name type="scientific">Drosophila persimilis</name>
    <name type="common">Fruit fly</name>
    <dbReference type="NCBI Taxonomy" id="7234"/>
    <lineage>
        <taxon>Eukaryota</taxon>
        <taxon>Metazoa</taxon>
        <taxon>Ecdysozoa</taxon>
        <taxon>Arthropoda</taxon>
        <taxon>Hexapoda</taxon>
        <taxon>Insecta</taxon>
        <taxon>Pterygota</taxon>
        <taxon>Neoptera</taxon>
        <taxon>Endopterygota</taxon>
        <taxon>Diptera</taxon>
        <taxon>Brachycera</taxon>
        <taxon>Muscomorpha</taxon>
        <taxon>Ephydroidea</taxon>
        <taxon>Drosophilidae</taxon>
        <taxon>Drosophila</taxon>
        <taxon>Sophophora</taxon>
    </lineage>
</organism>
<evidence type="ECO:0000256" key="1">
    <source>
        <dbReference type="ARBA" id="ARBA00001974"/>
    </source>
</evidence>
<dbReference type="AlphaFoldDB" id="B4GC04"/>
<proteinExistence type="predicted"/>
<dbReference type="OMA" id="SHAPAMW"/>
<dbReference type="HOGENOM" id="CLU_2471443_0_0_1"/>
<feature type="domain" description="MnmG N-terminal" evidence="4">
    <location>
        <begin position="1"/>
        <end position="25"/>
    </location>
</feature>
<dbReference type="InterPro" id="IPR040131">
    <property type="entry name" value="MnmG_N"/>
</dbReference>